<protein>
    <submittedName>
        <fullName evidence="2">Uncharacterized protein</fullName>
    </submittedName>
</protein>
<feature type="signal peptide" evidence="1">
    <location>
        <begin position="1"/>
        <end position="24"/>
    </location>
</feature>
<gene>
    <name evidence="2" type="ORF">Bca52824_071110</name>
</gene>
<reference evidence="2 3" key="1">
    <citation type="submission" date="2020-02" db="EMBL/GenBank/DDBJ databases">
        <authorList>
            <person name="Ma Q."/>
            <person name="Huang Y."/>
            <person name="Song X."/>
            <person name="Pei D."/>
        </authorList>
    </citation>
    <scope>NUCLEOTIDE SEQUENCE [LARGE SCALE GENOMIC DNA]</scope>
    <source>
        <strain evidence="2">Sxm20200214</strain>
        <tissue evidence="2">Leaf</tissue>
    </source>
</reference>
<dbReference type="OrthoDB" id="1113725at2759"/>
<dbReference type="AlphaFoldDB" id="A0A8X7U4G4"/>
<keyword evidence="1" id="KW-0732">Signal</keyword>
<evidence type="ECO:0000256" key="1">
    <source>
        <dbReference type="SAM" id="SignalP"/>
    </source>
</evidence>
<evidence type="ECO:0000313" key="3">
    <source>
        <dbReference type="Proteomes" id="UP000886595"/>
    </source>
</evidence>
<organism evidence="2 3">
    <name type="scientific">Brassica carinata</name>
    <name type="common">Ethiopian mustard</name>
    <name type="synonym">Abyssinian cabbage</name>
    <dbReference type="NCBI Taxonomy" id="52824"/>
    <lineage>
        <taxon>Eukaryota</taxon>
        <taxon>Viridiplantae</taxon>
        <taxon>Streptophyta</taxon>
        <taxon>Embryophyta</taxon>
        <taxon>Tracheophyta</taxon>
        <taxon>Spermatophyta</taxon>
        <taxon>Magnoliopsida</taxon>
        <taxon>eudicotyledons</taxon>
        <taxon>Gunneridae</taxon>
        <taxon>Pentapetalae</taxon>
        <taxon>rosids</taxon>
        <taxon>malvids</taxon>
        <taxon>Brassicales</taxon>
        <taxon>Brassicaceae</taxon>
        <taxon>Brassiceae</taxon>
        <taxon>Brassica</taxon>
    </lineage>
</organism>
<accession>A0A8X7U4G4</accession>
<dbReference type="PANTHER" id="PTHR31607:SF38">
    <property type="entry name" value="PROTEIN, PUTATIVE (DUF1216)-RELATED"/>
    <property type="match status" value="1"/>
</dbReference>
<proteinExistence type="predicted"/>
<dbReference type="PANTHER" id="PTHR31607">
    <property type="entry name" value="DUF1216 DOMAIN-CONTAINING PROTEIN-RELATED"/>
    <property type="match status" value="1"/>
</dbReference>
<sequence length="121" mass="13654">MAKFPLGICLMFMITTSTIYEVQGHFLLDHYMKKIPKISSEFEPFAFKGILSFIDHLEGLCPLKVEYKEFFTKLKDFMAFINSASGSSAEFHTQLKTKSEELFKAITKMGGTAGASVNSYE</sequence>
<name>A0A8X7U4G4_BRACI</name>
<comment type="caution">
    <text evidence="2">The sequence shown here is derived from an EMBL/GenBank/DDBJ whole genome shotgun (WGS) entry which is preliminary data.</text>
</comment>
<feature type="chain" id="PRO_5036480967" evidence="1">
    <location>
        <begin position="25"/>
        <end position="121"/>
    </location>
</feature>
<evidence type="ECO:0000313" key="2">
    <source>
        <dbReference type="EMBL" id="KAG2264031.1"/>
    </source>
</evidence>
<keyword evidence="3" id="KW-1185">Reference proteome</keyword>
<dbReference type="Proteomes" id="UP000886595">
    <property type="component" value="Unassembled WGS sequence"/>
</dbReference>
<dbReference type="EMBL" id="JAAMPC010000014">
    <property type="protein sequence ID" value="KAG2264031.1"/>
    <property type="molecule type" value="Genomic_DNA"/>
</dbReference>